<dbReference type="GO" id="GO:0097352">
    <property type="term" value="P:autophagosome maturation"/>
    <property type="evidence" value="ECO:0007669"/>
    <property type="project" value="TreeGrafter"/>
</dbReference>
<dbReference type="GO" id="GO:0005524">
    <property type="term" value="F:ATP binding"/>
    <property type="evidence" value="ECO:0007669"/>
    <property type="project" value="InterPro"/>
</dbReference>
<evidence type="ECO:0000313" key="3">
    <source>
        <dbReference type="Proteomes" id="UP000255414"/>
    </source>
</evidence>
<feature type="domain" description="AAA+ ATPase" evidence="1">
    <location>
        <begin position="594"/>
        <end position="742"/>
    </location>
</feature>
<reference evidence="2" key="1">
    <citation type="submission" date="2020-06" db="EMBL/GenBank/DDBJ databases">
        <authorList>
            <person name="Gonzalez-de la Fuente S."/>
            <person name="Peiro-Pastor R."/>
            <person name="Rastrojo A."/>
            <person name="Moreno J."/>
            <person name="Carrasco-Ramiro F."/>
            <person name="Requena JM."/>
            <person name="Aguado B."/>
        </authorList>
    </citation>
    <scope>NUCLEOTIDE SEQUENCE</scope>
</reference>
<dbReference type="InterPro" id="IPR003593">
    <property type="entry name" value="AAA+_ATPase"/>
</dbReference>
<name>A0A6L0XBU3_LEIIN</name>
<dbReference type="InterPro" id="IPR050168">
    <property type="entry name" value="AAA_ATPase_domain"/>
</dbReference>
<dbReference type="EMBL" id="LR812953">
    <property type="protein sequence ID" value="CAC9484820.1"/>
    <property type="molecule type" value="Genomic_DNA"/>
</dbReference>
<dbReference type="GO" id="GO:0051228">
    <property type="term" value="P:mitotic spindle disassembly"/>
    <property type="evidence" value="ECO:0007669"/>
    <property type="project" value="TreeGrafter"/>
</dbReference>
<accession>A0A6L0XBU3</accession>
<protein>
    <submittedName>
        <fullName evidence="2">Cell_division_cycle_protein-like_protein</fullName>
    </submittedName>
</protein>
<gene>
    <name evidence="2" type="ORF">LINF_200020700</name>
</gene>
<dbReference type="PANTHER" id="PTHR23077:SF197">
    <property type="entry name" value="DIVISION CYCLE PROTEIN, PUTATIVE-RELATED"/>
    <property type="match status" value="1"/>
</dbReference>
<proteinExistence type="predicted"/>
<dbReference type="SMART" id="SM00382">
    <property type="entry name" value="AAA"/>
    <property type="match status" value="1"/>
</dbReference>
<sequence>MHEVEGAHLGKQRRCVCSPRPPPLLTNIGSSLVFPSLCGTLYLSLKHVPTTTTTCIGRQLSHAHESTCMAGFTDALVLEAPVLWWPAVGDLPRYPIDDQRSFVAAIVEAAMPWPQGASTAEGTMIRTLGLSCLGRSVMMTAEWSCLYGIGSMQLPSVKVWNPLQGCAVYMTVSTEAGLGSLASAHHGGKNGRGTASLTELDLRQLTRDERVRVTHRSLREMLSRCCCSRATLLTHMQRCAEQREEYSLLHRAVTRAHTAALKHLERAAQAMDGVLASNRGPSRKAAISAPSLSSLLFAGDTPSQRHLLRLLQATTPSVVQVSSTRVFVLEARRLNLAEVLTLLELEALEVVEAVLRPPPLCASAASSSSTVQVSPCLLIVMESLHLLEGNANSLVASVTHQLCVCLDALHASTVPAIVWSFTEDVCDTPPALLTRVGAQHERLAVSTTEDRIAYLTRRLARWPPVSSLQRTAWHTAAVALAESTAHWTVDRLVLVRDADLASMLPSAPAVTRKVSDGASRQAECLHGQRKRGVEVQDGVPASSATSVAAQRSEPPLFDMYSRLYGIEEAICKVEELIVWPLTHLLLLRELAIPCAKGVLLCGPSGSGKTALLSCLGRRLQLPDARRIHVMSVDGLSLITKEVGRSEKNIAQLFDTARSLAPTALFIDNLDSLAPPRGRTTAETNTTGDRTLSTLLTQMDGVGGGQADRVVVVVASAPSIDTLDPAVCRPGRLDVHVHLTNPPTSSSAAVMKDRLREFVARMQKRRQSDDVLATGDGVGAATLEVLEEVDQLVDEYLASVTANVKSKADDDAALPPRPSLSPAEVTAAIREVILDVVARLERGDGRTPPCAALSSDAHVADTSSDVVRAVRDAVRHLYAPA</sequence>
<dbReference type="Proteomes" id="UP000255414">
    <property type="component" value="Chromosome 20"/>
</dbReference>
<dbReference type="FunFam" id="3.40.50.300:FF:001602">
    <property type="entry name" value="Cell division cycle protein-like protein"/>
    <property type="match status" value="1"/>
</dbReference>
<dbReference type="GO" id="GO:0005634">
    <property type="term" value="C:nucleus"/>
    <property type="evidence" value="ECO:0007669"/>
    <property type="project" value="TreeGrafter"/>
</dbReference>
<evidence type="ECO:0000259" key="1">
    <source>
        <dbReference type="SMART" id="SM00382"/>
    </source>
</evidence>
<organism evidence="2 3">
    <name type="scientific">Leishmania infantum</name>
    <dbReference type="NCBI Taxonomy" id="5671"/>
    <lineage>
        <taxon>Eukaryota</taxon>
        <taxon>Discoba</taxon>
        <taxon>Euglenozoa</taxon>
        <taxon>Kinetoplastea</taxon>
        <taxon>Metakinetoplastina</taxon>
        <taxon>Trypanosomatida</taxon>
        <taxon>Trypanosomatidae</taxon>
        <taxon>Leishmaniinae</taxon>
        <taxon>Leishmania</taxon>
    </lineage>
</organism>
<dbReference type="Gene3D" id="3.40.50.300">
    <property type="entry name" value="P-loop containing nucleotide triphosphate hydrolases"/>
    <property type="match status" value="1"/>
</dbReference>
<dbReference type="VEuPathDB" id="TriTrypDB:LINF_200020700"/>
<dbReference type="SUPFAM" id="SSF52540">
    <property type="entry name" value="P-loop containing nucleoside triphosphate hydrolases"/>
    <property type="match status" value="1"/>
</dbReference>
<evidence type="ECO:0000313" key="2">
    <source>
        <dbReference type="EMBL" id="CAC9484820.1"/>
    </source>
</evidence>
<dbReference type="GO" id="GO:0030970">
    <property type="term" value="P:retrograde protein transport, ER to cytosol"/>
    <property type="evidence" value="ECO:0007669"/>
    <property type="project" value="TreeGrafter"/>
</dbReference>
<dbReference type="InterPro" id="IPR003959">
    <property type="entry name" value="ATPase_AAA_core"/>
</dbReference>
<dbReference type="GO" id="GO:0005829">
    <property type="term" value="C:cytosol"/>
    <property type="evidence" value="ECO:0007669"/>
    <property type="project" value="TreeGrafter"/>
</dbReference>
<dbReference type="GO" id="GO:0034098">
    <property type="term" value="C:VCP-NPL4-UFD1 AAA ATPase complex"/>
    <property type="evidence" value="ECO:0007669"/>
    <property type="project" value="TreeGrafter"/>
</dbReference>
<dbReference type="GO" id="GO:0031593">
    <property type="term" value="F:polyubiquitin modification-dependent protein binding"/>
    <property type="evidence" value="ECO:0007669"/>
    <property type="project" value="TreeGrafter"/>
</dbReference>
<dbReference type="GO" id="GO:0016887">
    <property type="term" value="F:ATP hydrolysis activity"/>
    <property type="evidence" value="ECO:0007669"/>
    <property type="project" value="InterPro"/>
</dbReference>
<dbReference type="Pfam" id="PF00004">
    <property type="entry name" value="AAA"/>
    <property type="match status" value="1"/>
</dbReference>
<dbReference type="PANTHER" id="PTHR23077">
    <property type="entry name" value="AAA-FAMILY ATPASE"/>
    <property type="match status" value="1"/>
</dbReference>
<dbReference type="InterPro" id="IPR027417">
    <property type="entry name" value="P-loop_NTPase"/>
</dbReference>
<dbReference type="AlphaFoldDB" id="A0A6L0XBU3"/>